<protein>
    <submittedName>
        <fullName evidence="1">Uncharacterized protein</fullName>
    </submittedName>
</protein>
<accession>A0AAP0M4B0</accession>
<reference evidence="1 2" key="1">
    <citation type="submission" date="2024-05" db="EMBL/GenBank/DDBJ databases">
        <title>Haplotype-resolved chromosome-level genome assembly of Huyou (Citrus changshanensis).</title>
        <authorList>
            <person name="Miao C."/>
            <person name="Chen W."/>
            <person name="Wu Y."/>
            <person name="Wang L."/>
            <person name="Zhao S."/>
            <person name="Grierson D."/>
            <person name="Xu C."/>
            <person name="Chen K."/>
        </authorList>
    </citation>
    <scope>NUCLEOTIDE SEQUENCE [LARGE SCALE GENOMIC DNA]</scope>
    <source>
        <strain evidence="1">01-14</strain>
        <tissue evidence="1">Leaf</tissue>
    </source>
</reference>
<evidence type="ECO:0000313" key="2">
    <source>
        <dbReference type="Proteomes" id="UP001428341"/>
    </source>
</evidence>
<proteinExistence type="predicted"/>
<dbReference type="EMBL" id="JBCGBO010000006">
    <property type="protein sequence ID" value="KAK9194362.1"/>
    <property type="molecule type" value="Genomic_DNA"/>
</dbReference>
<organism evidence="1 2">
    <name type="scientific">Citrus x changshan-huyou</name>
    <dbReference type="NCBI Taxonomy" id="2935761"/>
    <lineage>
        <taxon>Eukaryota</taxon>
        <taxon>Viridiplantae</taxon>
        <taxon>Streptophyta</taxon>
        <taxon>Embryophyta</taxon>
        <taxon>Tracheophyta</taxon>
        <taxon>Spermatophyta</taxon>
        <taxon>Magnoliopsida</taxon>
        <taxon>eudicotyledons</taxon>
        <taxon>Gunneridae</taxon>
        <taxon>Pentapetalae</taxon>
        <taxon>rosids</taxon>
        <taxon>malvids</taxon>
        <taxon>Sapindales</taxon>
        <taxon>Rutaceae</taxon>
        <taxon>Aurantioideae</taxon>
        <taxon>Citrus</taxon>
    </lineage>
</organism>
<dbReference type="Proteomes" id="UP001428341">
    <property type="component" value="Unassembled WGS sequence"/>
</dbReference>
<name>A0AAP0M4B0_9ROSI</name>
<dbReference type="AlphaFoldDB" id="A0AAP0M4B0"/>
<keyword evidence="2" id="KW-1185">Reference proteome</keyword>
<gene>
    <name evidence="1" type="ORF">WN944_005067</name>
</gene>
<sequence length="72" mass="8401">MITLIMTSILCLKPSHLQETTFLLESQVLFIADYFRNPVYILYPHHMQHTGSPRSQKKLWMVNPPYGIIKAV</sequence>
<comment type="caution">
    <text evidence="1">The sequence shown here is derived from an EMBL/GenBank/DDBJ whole genome shotgun (WGS) entry which is preliminary data.</text>
</comment>
<evidence type="ECO:0000313" key="1">
    <source>
        <dbReference type="EMBL" id="KAK9194362.1"/>
    </source>
</evidence>